<dbReference type="AlphaFoldDB" id="A0A7U9Q186"/>
<dbReference type="GeneID" id="95626737"/>
<comment type="caution">
    <text evidence="2">The sequence shown here is derived from an EMBL/GenBank/DDBJ whole genome shotgun (WGS) entry which is preliminary data.</text>
</comment>
<accession>A0A7U9Q186</accession>
<dbReference type="RefSeq" id="WP_125048999.1">
    <property type="nucleotide sequence ID" value="NZ_BHZC01000001.1"/>
</dbReference>
<gene>
    <name evidence="2" type="ORF">OEIGOIKO_08124</name>
</gene>
<dbReference type="OrthoDB" id="4284456at2"/>
<organism evidence="2 3">
    <name type="scientific">Streptomyces chrestomyceticus JCM 4735</name>
    <dbReference type="NCBI Taxonomy" id="1306181"/>
    <lineage>
        <taxon>Bacteria</taxon>
        <taxon>Bacillati</taxon>
        <taxon>Actinomycetota</taxon>
        <taxon>Actinomycetes</taxon>
        <taxon>Kitasatosporales</taxon>
        <taxon>Streptomycetaceae</taxon>
        <taxon>Streptomyces</taxon>
    </lineage>
</organism>
<name>A0A7U9Q186_9ACTN</name>
<evidence type="ECO:0008006" key="4">
    <source>
        <dbReference type="Google" id="ProtNLM"/>
    </source>
</evidence>
<reference evidence="2 3" key="1">
    <citation type="submission" date="2018-11" db="EMBL/GenBank/DDBJ databases">
        <title>Whole genome sequence of Streptomyces chrestomyceticus NBRC 13444(T).</title>
        <authorList>
            <person name="Komaki H."/>
            <person name="Tamura T."/>
        </authorList>
    </citation>
    <scope>NUCLEOTIDE SEQUENCE [LARGE SCALE GENOMIC DNA]</scope>
    <source>
        <strain evidence="2 3">NBRC 13444</strain>
    </source>
</reference>
<proteinExistence type="predicted"/>
<sequence>MTRTKKIGMTARSGRAAVIGALGLASVALAAGPAFAKGDVTIAAPPTAQVGKTFTVTAHGDDDASSYLQVCLENRSGGQAWHRLSCGAVVERGGDAQVTAHVKATHAGAQQYRAVVYGLLSPTDGHPVRQRTSGPTTVNVR</sequence>
<protein>
    <recommendedName>
        <fullName evidence="4">Secreted protein</fullName>
    </recommendedName>
</protein>
<feature type="chain" id="PRO_5038906241" description="Secreted protein" evidence="1">
    <location>
        <begin position="31"/>
        <end position="141"/>
    </location>
</feature>
<evidence type="ECO:0000256" key="1">
    <source>
        <dbReference type="SAM" id="SignalP"/>
    </source>
</evidence>
<evidence type="ECO:0000313" key="3">
    <source>
        <dbReference type="Proteomes" id="UP000287830"/>
    </source>
</evidence>
<evidence type="ECO:0000313" key="2">
    <source>
        <dbReference type="EMBL" id="GCD40267.1"/>
    </source>
</evidence>
<feature type="signal peptide" evidence="1">
    <location>
        <begin position="1"/>
        <end position="30"/>
    </location>
</feature>
<dbReference type="EMBL" id="BHZC01000001">
    <property type="protein sequence ID" value="GCD40267.1"/>
    <property type="molecule type" value="Genomic_DNA"/>
</dbReference>
<dbReference type="Proteomes" id="UP000287830">
    <property type="component" value="Unassembled WGS sequence"/>
</dbReference>
<keyword evidence="1" id="KW-0732">Signal</keyword>